<keyword evidence="1" id="KW-0479">Metal-binding</keyword>
<feature type="binding site" evidence="1">
    <location>
        <position position="11"/>
    </location>
    <ligand>
        <name>Zn(2+)</name>
        <dbReference type="ChEBI" id="CHEBI:29105"/>
    </ligand>
</feature>
<dbReference type="Proteomes" id="UP001381693">
    <property type="component" value="Unassembled WGS sequence"/>
</dbReference>
<reference evidence="4 5" key="1">
    <citation type="submission" date="2023-11" db="EMBL/GenBank/DDBJ databases">
        <title>Halocaridina rubra genome assembly.</title>
        <authorList>
            <person name="Smith C."/>
        </authorList>
    </citation>
    <scope>NUCLEOTIDE SEQUENCE [LARGE SCALE GENOMIC DNA]</scope>
    <source>
        <strain evidence="4">EP-1</strain>
        <tissue evidence="4">Whole</tissue>
    </source>
</reference>
<dbReference type="InterPro" id="IPR012934">
    <property type="entry name" value="Znf_AD"/>
</dbReference>
<accession>A0AAN9A0V7</accession>
<evidence type="ECO:0000259" key="3">
    <source>
        <dbReference type="PROSITE" id="PS51915"/>
    </source>
</evidence>
<feature type="binding site" evidence="1">
    <location>
        <position position="60"/>
    </location>
    <ligand>
        <name>Zn(2+)</name>
        <dbReference type="ChEBI" id="CHEBI:29105"/>
    </ligand>
</feature>
<feature type="domain" description="ZAD" evidence="3">
    <location>
        <begin position="9"/>
        <end position="84"/>
    </location>
</feature>
<proteinExistence type="predicted"/>
<dbReference type="Gene3D" id="3.40.1800.20">
    <property type="match status" value="1"/>
</dbReference>
<sequence length="149" mass="17314">MDSSLNFEHICRLCGEECVDLVKLFDRNLSQRNLVPLIKKYLKVTVTVHDGLPQQVCGPCVTKLDEVAEFVNVCTLTQTRYQQIVKGNLNAVDNRCHGELITHIKVENSEDYGEEKYDDHSDDEYLPKNYKKQNGRRRRGKKEYIKPLK</sequence>
<feature type="binding site" evidence="1">
    <location>
        <position position="14"/>
    </location>
    <ligand>
        <name>Zn(2+)</name>
        <dbReference type="ChEBI" id="CHEBI:29105"/>
    </ligand>
</feature>
<feature type="compositionally biased region" description="Basic residues" evidence="2">
    <location>
        <begin position="129"/>
        <end position="141"/>
    </location>
</feature>
<dbReference type="EMBL" id="JAXCGZ010009820">
    <property type="protein sequence ID" value="KAK7076146.1"/>
    <property type="molecule type" value="Genomic_DNA"/>
</dbReference>
<dbReference type="PANTHER" id="PTHR39942:SF1">
    <property type="entry name" value="BCDNA.LD26519-RELATED"/>
    <property type="match status" value="1"/>
</dbReference>
<evidence type="ECO:0000313" key="4">
    <source>
        <dbReference type="EMBL" id="KAK7076146.1"/>
    </source>
</evidence>
<keyword evidence="1" id="KW-0863">Zinc-finger</keyword>
<dbReference type="Pfam" id="PF07776">
    <property type="entry name" value="zf-AD"/>
    <property type="match status" value="1"/>
</dbReference>
<dbReference type="GO" id="GO:0005634">
    <property type="term" value="C:nucleus"/>
    <property type="evidence" value="ECO:0007669"/>
    <property type="project" value="InterPro"/>
</dbReference>
<gene>
    <name evidence="4" type="ORF">SK128_007360</name>
</gene>
<dbReference type="PROSITE" id="PS51915">
    <property type="entry name" value="ZAD"/>
    <property type="match status" value="1"/>
</dbReference>
<comment type="caution">
    <text evidence="4">The sequence shown here is derived from an EMBL/GenBank/DDBJ whole genome shotgun (WGS) entry which is preliminary data.</text>
</comment>
<dbReference type="SUPFAM" id="SSF57716">
    <property type="entry name" value="Glucocorticoid receptor-like (DNA-binding domain)"/>
    <property type="match status" value="1"/>
</dbReference>
<feature type="binding site" evidence="1">
    <location>
        <position position="57"/>
    </location>
    <ligand>
        <name>Zn(2+)</name>
        <dbReference type="ChEBI" id="CHEBI:29105"/>
    </ligand>
</feature>
<evidence type="ECO:0000256" key="1">
    <source>
        <dbReference type="PROSITE-ProRule" id="PRU01263"/>
    </source>
</evidence>
<dbReference type="PANTHER" id="PTHR39942">
    <property type="entry name" value="BCDNA.LD26519-RELATED"/>
    <property type="match status" value="1"/>
</dbReference>
<keyword evidence="1" id="KW-0862">Zinc</keyword>
<evidence type="ECO:0000256" key="2">
    <source>
        <dbReference type="SAM" id="MobiDB-lite"/>
    </source>
</evidence>
<keyword evidence="5" id="KW-1185">Reference proteome</keyword>
<feature type="non-terminal residue" evidence="4">
    <location>
        <position position="149"/>
    </location>
</feature>
<organism evidence="4 5">
    <name type="scientific">Halocaridina rubra</name>
    <name type="common">Hawaiian red shrimp</name>
    <dbReference type="NCBI Taxonomy" id="373956"/>
    <lineage>
        <taxon>Eukaryota</taxon>
        <taxon>Metazoa</taxon>
        <taxon>Ecdysozoa</taxon>
        <taxon>Arthropoda</taxon>
        <taxon>Crustacea</taxon>
        <taxon>Multicrustacea</taxon>
        <taxon>Malacostraca</taxon>
        <taxon>Eumalacostraca</taxon>
        <taxon>Eucarida</taxon>
        <taxon>Decapoda</taxon>
        <taxon>Pleocyemata</taxon>
        <taxon>Caridea</taxon>
        <taxon>Atyoidea</taxon>
        <taxon>Atyidae</taxon>
        <taxon>Halocaridina</taxon>
    </lineage>
</organism>
<evidence type="ECO:0000313" key="5">
    <source>
        <dbReference type="Proteomes" id="UP001381693"/>
    </source>
</evidence>
<name>A0AAN9A0V7_HALRR</name>
<feature type="region of interest" description="Disordered" evidence="2">
    <location>
        <begin position="112"/>
        <end position="149"/>
    </location>
</feature>
<feature type="compositionally biased region" description="Basic and acidic residues" evidence="2">
    <location>
        <begin position="112"/>
        <end position="126"/>
    </location>
</feature>
<protein>
    <recommendedName>
        <fullName evidence="3">ZAD domain-containing protein</fullName>
    </recommendedName>
</protein>
<dbReference type="GO" id="GO:0008270">
    <property type="term" value="F:zinc ion binding"/>
    <property type="evidence" value="ECO:0007669"/>
    <property type="project" value="UniProtKB-UniRule"/>
</dbReference>
<dbReference type="SMART" id="SM00868">
    <property type="entry name" value="zf-AD"/>
    <property type="match status" value="1"/>
</dbReference>
<dbReference type="AlphaFoldDB" id="A0AAN9A0V7"/>